<dbReference type="PANTHER" id="PTHR30327">
    <property type="entry name" value="UNCHARACTERIZED PROTEIN YQGE"/>
    <property type="match status" value="1"/>
</dbReference>
<dbReference type="Gene3D" id="3.40.1740.10">
    <property type="entry name" value="VC0467-like"/>
    <property type="match status" value="1"/>
</dbReference>
<keyword evidence="4" id="KW-1185">Reference proteome</keyword>
<dbReference type="PATRIC" id="fig|1317124.6.peg.1268"/>
<evidence type="ECO:0000256" key="2">
    <source>
        <dbReference type="HAMAP-Rule" id="MF_00758"/>
    </source>
</evidence>
<name>A0A085TXU4_9RHOB</name>
<evidence type="ECO:0000313" key="3">
    <source>
        <dbReference type="EMBL" id="KFE35541.1"/>
    </source>
</evidence>
<reference evidence="4" key="1">
    <citation type="submission" date="2013-04" db="EMBL/GenBank/DDBJ databases">
        <title>Thioclava sp. 13D2W-2 Genome Sequencing.</title>
        <authorList>
            <person name="Lai Q."/>
            <person name="Li G."/>
            <person name="Shao Z."/>
        </authorList>
    </citation>
    <scope>NUCLEOTIDE SEQUENCE [LARGE SCALE GENOMIC DNA]</scope>
    <source>
        <strain evidence="4">13D2W-2</strain>
    </source>
</reference>
<evidence type="ECO:0000256" key="1">
    <source>
        <dbReference type="ARBA" id="ARBA00009600"/>
    </source>
</evidence>
<reference evidence="3 4" key="2">
    <citation type="journal article" date="2015" name="Antonie Van Leeuwenhoek">
        <title>Thioclava indica sp. nov., isolated from surface seawater of the Indian Ocean.</title>
        <authorList>
            <person name="Liu Y."/>
            <person name="Lai Q."/>
            <person name="Du J."/>
            <person name="Xu H."/>
            <person name="Jiang L."/>
            <person name="Shao Z."/>
        </authorList>
    </citation>
    <scope>NUCLEOTIDE SEQUENCE [LARGE SCALE GENOMIC DNA]</scope>
    <source>
        <strain evidence="3 4">13D2W-2</strain>
    </source>
</reference>
<dbReference type="eggNOG" id="COG1678">
    <property type="taxonomic scope" value="Bacteria"/>
</dbReference>
<dbReference type="NCBIfam" id="NF001268">
    <property type="entry name" value="PRK00228.1-4"/>
    <property type="match status" value="1"/>
</dbReference>
<dbReference type="STRING" id="1317124.DW2_06253"/>
<organism evidence="3 4">
    <name type="scientific">Thioclava atlantica</name>
    <dbReference type="NCBI Taxonomy" id="1317124"/>
    <lineage>
        <taxon>Bacteria</taxon>
        <taxon>Pseudomonadati</taxon>
        <taxon>Pseudomonadota</taxon>
        <taxon>Alphaproteobacteria</taxon>
        <taxon>Rhodobacterales</taxon>
        <taxon>Paracoccaceae</taxon>
        <taxon>Thioclava</taxon>
    </lineage>
</organism>
<evidence type="ECO:0000313" key="4">
    <source>
        <dbReference type="Proteomes" id="UP000028607"/>
    </source>
</evidence>
<proteinExistence type="inferred from homology"/>
<dbReference type="AlphaFoldDB" id="A0A085TXU4"/>
<dbReference type="EMBL" id="AQRC01000004">
    <property type="protein sequence ID" value="KFE35541.1"/>
    <property type="molecule type" value="Genomic_DNA"/>
</dbReference>
<dbReference type="Proteomes" id="UP000028607">
    <property type="component" value="Unassembled WGS sequence"/>
</dbReference>
<dbReference type="PANTHER" id="PTHR30327:SF1">
    <property type="entry name" value="UPF0301 PROTEIN YQGE"/>
    <property type="match status" value="1"/>
</dbReference>
<dbReference type="Pfam" id="PF02622">
    <property type="entry name" value="DUF179"/>
    <property type="match status" value="1"/>
</dbReference>
<sequence length="193" mass="20629">MCGKGADMDLTGKFLIAMPGMGDPRFEHSVIAVCAHSPEGAMGLIVNKPLPKPDFSELLESLGIEPEGSDSSTHRPILFGGPVETGRGFVLHSPDWRSAEGQMEVSERLRMTGTRDILEDIAMGRGPDRALMALGYAGWGPGQLEEEILDNGWLTADGDADLALDDDHATKWMRALEGMGIDPRTLSAAAGRA</sequence>
<dbReference type="HAMAP" id="MF_00758">
    <property type="entry name" value="UPF0301"/>
    <property type="match status" value="1"/>
</dbReference>
<dbReference type="SUPFAM" id="SSF143456">
    <property type="entry name" value="VC0467-like"/>
    <property type="match status" value="1"/>
</dbReference>
<dbReference type="InterPro" id="IPR003774">
    <property type="entry name" value="AlgH-like"/>
</dbReference>
<accession>A0A085TXU4</accession>
<gene>
    <name evidence="3" type="ORF">DW2_06253</name>
</gene>
<comment type="caution">
    <text evidence="3">The sequence shown here is derived from an EMBL/GenBank/DDBJ whole genome shotgun (WGS) entry which is preliminary data.</text>
</comment>
<protein>
    <recommendedName>
        <fullName evidence="2">UPF0301 protein DW2_06253</fullName>
    </recommendedName>
</protein>
<comment type="similarity">
    <text evidence="1 2">Belongs to the UPF0301 (AlgH) family.</text>
</comment>
<dbReference type="GO" id="GO:0005829">
    <property type="term" value="C:cytosol"/>
    <property type="evidence" value="ECO:0007669"/>
    <property type="project" value="TreeGrafter"/>
</dbReference>